<evidence type="ECO:0000313" key="8">
    <source>
        <dbReference type="EMBL" id="MBM6912375.1"/>
    </source>
</evidence>
<keyword evidence="5 7" id="KW-1133">Transmembrane helix</keyword>
<comment type="caution">
    <text evidence="8">The sequence shown here is derived from an EMBL/GenBank/DDBJ whole genome shotgun (WGS) entry which is preliminary data.</text>
</comment>
<gene>
    <name evidence="8" type="ORF">H6A01_03380</name>
</gene>
<dbReference type="RefSeq" id="WP_028254493.1">
    <property type="nucleotide sequence ID" value="NZ_CALXQD010000001.1"/>
</dbReference>
<dbReference type="InterPro" id="IPR004776">
    <property type="entry name" value="Mem_transp_PIN-like"/>
</dbReference>
<evidence type="ECO:0000256" key="5">
    <source>
        <dbReference type="ARBA" id="ARBA00022989"/>
    </source>
</evidence>
<reference evidence="8 9" key="1">
    <citation type="journal article" date="2021" name="Sci. Rep.">
        <title>The distribution of antibiotic resistance genes in chicken gut microbiota commensals.</title>
        <authorList>
            <person name="Juricova H."/>
            <person name="Matiasovicova J."/>
            <person name="Kubasova T."/>
            <person name="Cejkova D."/>
            <person name="Rychlik I."/>
        </authorList>
    </citation>
    <scope>NUCLEOTIDE SEQUENCE [LARGE SCALE GENOMIC DNA]</scope>
    <source>
        <strain evidence="8 9">An537</strain>
    </source>
</reference>
<keyword evidence="6 7" id="KW-0472">Membrane</keyword>
<feature type="transmembrane region" description="Helical" evidence="7">
    <location>
        <begin position="239"/>
        <end position="260"/>
    </location>
</feature>
<evidence type="ECO:0000313" key="9">
    <source>
        <dbReference type="Proteomes" id="UP000707138"/>
    </source>
</evidence>
<evidence type="ECO:0000256" key="6">
    <source>
        <dbReference type="ARBA" id="ARBA00023136"/>
    </source>
</evidence>
<keyword evidence="9" id="KW-1185">Reference proteome</keyword>
<feature type="transmembrane region" description="Helical" evidence="7">
    <location>
        <begin position="37"/>
        <end position="57"/>
    </location>
</feature>
<feature type="transmembrane region" description="Helical" evidence="7">
    <location>
        <begin position="63"/>
        <end position="87"/>
    </location>
</feature>
<feature type="transmembrane region" description="Helical" evidence="7">
    <location>
        <begin position="168"/>
        <end position="191"/>
    </location>
</feature>
<keyword evidence="2" id="KW-0813">Transport</keyword>
<feature type="transmembrane region" description="Helical" evidence="7">
    <location>
        <begin position="300"/>
        <end position="323"/>
    </location>
</feature>
<evidence type="ECO:0000256" key="4">
    <source>
        <dbReference type="ARBA" id="ARBA00022692"/>
    </source>
</evidence>
<organism evidence="8 9">
    <name type="scientific">Veillonella magna</name>
    <dbReference type="NCBI Taxonomy" id="464322"/>
    <lineage>
        <taxon>Bacteria</taxon>
        <taxon>Bacillati</taxon>
        <taxon>Bacillota</taxon>
        <taxon>Negativicutes</taxon>
        <taxon>Veillonellales</taxon>
        <taxon>Veillonellaceae</taxon>
        <taxon>Veillonella</taxon>
    </lineage>
</organism>
<dbReference type="EMBL" id="JACJLA010000004">
    <property type="protein sequence ID" value="MBM6912375.1"/>
    <property type="molecule type" value="Genomic_DNA"/>
</dbReference>
<evidence type="ECO:0000256" key="2">
    <source>
        <dbReference type="ARBA" id="ARBA00022448"/>
    </source>
</evidence>
<feature type="transmembrane region" description="Helical" evidence="7">
    <location>
        <begin position="131"/>
        <end position="156"/>
    </location>
</feature>
<evidence type="ECO:0000256" key="1">
    <source>
        <dbReference type="ARBA" id="ARBA00004141"/>
    </source>
</evidence>
<sequence>MELFIHIFWTSVMPILIMVFAGFILDKLFTLDLRTLSKLNFFILLPTYVFTQIYTAHLTTESIEIFFCALLILISNSYVGVGVSKLLGYDLKKTQIIRNATMFNNGGNIGIAIATFVFSNVPYIVNGKTPYVEVGIVAIIASFIIQTISCNTLGFYQAGVGVLTKRDALRMVFHMPVLYVAPAAVLARWIPYDLTTLMVWSPLSIFSHAFVGMAMMTLGVQMSRTPLNFIKKDVMVATALRLIGGPIIAATLMLLFITLYSPVHPISAQAIIISYSVPSAVNTALIAFEMKNHPELATQIVMATTLFSAVTMPLAILFAYYLFPV</sequence>
<comment type="subcellular location">
    <subcellularLocation>
        <location evidence="1">Membrane</location>
        <topology evidence="1">Multi-pass membrane protein</topology>
    </subcellularLocation>
</comment>
<dbReference type="Pfam" id="PF03547">
    <property type="entry name" value="Mem_trans"/>
    <property type="match status" value="1"/>
</dbReference>
<protein>
    <submittedName>
        <fullName evidence="8">AEC family transporter</fullName>
    </submittedName>
</protein>
<feature type="transmembrane region" description="Helical" evidence="7">
    <location>
        <begin position="6"/>
        <end position="25"/>
    </location>
</feature>
<dbReference type="PANTHER" id="PTHR36838">
    <property type="entry name" value="AUXIN EFFLUX CARRIER FAMILY PROTEIN"/>
    <property type="match status" value="1"/>
</dbReference>
<evidence type="ECO:0000256" key="7">
    <source>
        <dbReference type="SAM" id="Phobius"/>
    </source>
</evidence>
<keyword evidence="4 7" id="KW-0812">Transmembrane</keyword>
<accession>A0ABS2GF69</accession>
<dbReference type="PANTHER" id="PTHR36838:SF1">
    <property type="entry name" value="SLR1864 PROTEIN"/>
    <property type="match status" value="1"/>
</dbReference>
<feature type="transmembrane region" description="Helical" evidence="7">
    <location>
        <begin position="266"/>
        <end position="288"/>
    </location>
</feature>
<keyword evidence="3" id="KW-1003">Cell membrane</keyword>
<proteinExistence type="predicted"/>
<dbReference type="Proteomes" id="UP000707138">
    <property type="component" value="Unassembled WGS sequence"/>
</dbReference>
<feature type="transmembrane region" description="Helical" evidence="7">
    <location>
        <begin position="197"/>
        <end position="218"/>
    </location>
</feature>
<name>A0ABS2GF69_9FIRM</name>
<evidence type="ECO:0000256" key="3">
    <source>
        <dbReference type="ARBA" id="ARBA00022475"/>
    </source>
</evidence>
<feature type="transmembrane region" description="Helical" evidence="7">
    <location>
        <begin position="108"/>
        <end position="125"/>
    </location>
</feature>